<accession>A0ABV2EN41</accession>
<organism evidence="3 4">
    <name type="scientific">Phenylobacterium koreense</name>
    <dbReference type="NCBI Taxonomy" id="266125"/>
    <lineage>
        <taxon>Bacteria</taxon>
        <taxon>Pseudomonadati</taxon>
        <taxon>Pseudomonadota</taxon>
        <taxon>Alphaproteobacteria</taxon>
        <taxon>Caulobacterales</taxon>
        <taxon>Caulobacteraceae</taxon>
        <taxon>Phenylobacterium</taxon>
    </lineage>
</organism>
<dbReference type="Proteomes" id="UP001549110">
    <property type="component" value="Unassembled WGS sequence"/>
</dbReference>
<feature type="chain" id="PRO_5046043029" description="Ice-binding protein C-terminal domain-containing protein" evidence="1">
    <location>
        <begin position="22"/>
        <end position="369"/>
    </location>
</feature>
<dbReference type="InterPro" id="IPR013424">
    <property type="entry name" value="Ice-binding_C"/>
</dbReference>
<comment type="caution">
    <text evidence="3">The sequence shown here is derived from an EMBL/GenBank/DDBJ whole genome shotgun (WGS) entry which is preliminary data.</text>
</comment>
<sequence length="369" mass="38651">MRRAVACLAGAIALMGGVAHAQVTGVVTHTSGKTQFQPGADPDDTGIAIFQGEQLNLMAGGNAFGSAGSFTSTSDISDQVVEFQNGNIAGGALAHLTSRTVVDISFTNDGDTAVIPTLHSTITPAGMGFFAARECLNVITGCTAGATYPGDFHDFQDFTTNDPAGRLAGASFTFRITGGDEVVYELKGNIALLYDAASNSNVIVSDMNAAQAALAGFRPVADDGSQKEFGFVWDATDIEVAFPKGSLLLPGESSTLTYETIVESYSYADCFKLQTGSCLVAYSSFGDPIGRGGGIKPSLLKVASNESSSFQVDQFDFAYPTFSKGVLTFKPVSASAVPEPDSWALMIVGFGALGAAFRRQRRWMVPRIL</sequence>
<gene>
    <name evidence="3" type="ORF">ABID41_002889</name>
</gene>
<evidence type="ECO:0000259" key="2">
    <source>
        <dbReference type="Pfam" id="PF07589"/>
    </source>
</evidence>
<keyword evidence="4" id="KW-1185">Reference proteome</keyword>
<feature type="domain" description="Ice-binding protein C-terminal" evidence="2">
    <location>
        <begin position="336"/>
        <end position="359"/>
    </location>
</feature>
<evidence type="ECO:0000256" key="1">
    <source>
        <dbReference type="SAM" id="SignalP"/>
    </source>
</evidence>
<keyword evidence="1" id="KW-0732">Signal</keyword>
<name>A0ABV2EN41_9CAUL</name>
<evidence type="ECO:0000313" key="4">
    <source>
        <dbReference type="Proteomes" id="UP001549110"/>
    </source>
</evidence>
<protein>
    <recommendedName>
        <fullName evidence="2">Ice-binding protein C-terminal domain-containing protein</fullName>
    </recommendedName>
</protein>
<evidence type="ECO:0000313" key="3">
    <source>
        <dbReference type="EMBL" id="MET3527771.1"/>
    </source>
</evidence>
<reference evidence="3 4" key="1">
    <citation type="submission" date="2024-06" db="EMBL/GenBank/DDBJ databases">
        <title>Genomic Encyclopedia of Type Strains, Phase IV (KMG-IV): sequencing the most valuable type-strain genomes for metagenomic binning, comparative biology and taxonomic classification.</title>
        <authorList>
            <person name="Goeker M."/>
        </authorList>
    </citation>
    <scope>NUCLEOTIDE SEQUENCE [LARGE SCALE GENOMIC DNA]</scope>
    <source>
        <strain evidence="3 4">DSM 17809</strain>
    </source>
</reference>
<proteinExistence type="predicted"/>
<dbReference type="NCBIfam" id="NF035944">
    <property type="entry name" value="PEPxxWA-CTERM"/>
    <property type="match status" value="1"/>
</dbReference>
<dbReference type="EMBL" id="JBEPLU010000002">
    <property type="protein sequence ID" value="MET3527771.1"/>
    <property type="molecule type" value="Genomic_DNA"/>
</dbReference>
<dbReference type="Pfam" id="PF07589">
    <property type="entry name" value="PEP-CTERM"/>
    <property type="match status" value="1"/>
</dbReference>
<feature type="signal peptide" evidence="1">
    <location>
        <begin position="1"/>
        <end position="21"/>
    </location>
</feature>